<dbReference type="FunFam" id="1.25.40.20:FF:000515">
    <property type="entry name" value="Ankyrin repeat family protein"/>
    <property type="match status" value="1"/>
</dbReference>
<sequence length="755" mass="83037">MADLIISATADYLAYGTDLFLQSREGNDSESENGGANADAEDLGRLRCRLGIEDMICVITAVWAYLLLVRIEAHRASMSVIVEQRRQKCFPVTLIIDCCTPHMEYVSDFLTNIRLSDIYNLPGESVPMNPEIFSAMRAGNRDFLEKMRSYGTPMACLKNDKGDSILHVAAALGHLELVESIISECPSLLFEPNWKDQIPIHAAARAGRLAVVETLIRSITYLSARILPEEERERFNIYVLKDIDGDTPLHAAIKGCHLEAALCLVNASKHASFLENNDGISPLYMAVEAGGLALVKEMLNGLGYNSPDQGSNLSSQLEGRKSLVHKALETKNPDILDVILNEDPTLGDERDEEGRTCLSIGASIGFYKGVCNLLDRSTSGVFECNDDGSFPIHMAVEKGYVDVVKEIIKRCPDSKELLNKQGQNILHIAAKNGKAGSLLLNYIKRLDRKKNHLIEEQDADGNTPLHLATIYWRPRTVSNLTSFTSRKILEIQNNDGLTAMDIAEASLQSRYVFRERMTLMVLLCACSRRGFQVIPTSGMTLRSRSEHHLSGGDKYKDNVNALLLVATLVATVAFAAGFTVPGGFSSSPPNLGMAILANELDFCYFLVCNTLAMQCSVVAIVALIWAQLGDPELIHKAFHLALPSLFVALASMSSAFLFGVVATRRSQDSFLFNVIFNTITAIFFHVMVLLLGPYVIPQLPGVPFLQPVTGLYLHLLLLFVNEDDHVFGSGHTCEKKRVNSEGSSGMDQVQNSKVT</sequence>
<evidence type="ECO:0000256" key="4">
    <source>
        <dbReference type="ARBA" id="ARBA00022989"/>
    </source>
</evidence>
<keyword evidence="3" id="KW-0677">Repeat</keyword>
<dbReference type="SUPFAM" id="SSF48403">
    <property type="entry name" value="Ankyrin repeat"/>
    <property type="match status" value="2"/>
</dbReference>
<dbReference type="Gene3D" id="1.25.40.20">
    <property type="entry name" value="Ankyrin repeat-containing domain"/>
    <property type="match status" value="2"/>
</dbReference>
<feature type="repeat" description="ANK" evidence="7">
    <location>
        <begin position="161"/>
        <end position="183"/>
    </location>
</feature>
<feature type="transmembrane region" description="Helical" evidence="8">
    <location>
        <begin position="640"/>
        <end position="662"/>
    </location>
</feature>
<feature type="transmembrane region" description="Helical" evidence="8">
    <location>
        <begin position="561"/>
        <end position="581"/>
    </location>
</feature>
<evidence type="ECO:0000256" key="5">
    <source>
        <dbReference type="ARBA" id="ARBA00023043"/>
    </source>
</evidence>
<name>A0A654FLN9_ARATH</name>
<evidence type="ECO:0000256" key="7">
    <source>
        <dbReference type="PROSITE-ProRule" id="PRU00023"/>
    </source>
</evidence>
<evidence type="ECO:0000313" key="10">
    <source>
        <dbReference type="EMBL" id="VYS61724.1"/>
    </source>
</evidence>
<reference evidence="10 11" key="1">
    <citation type="submission" date="2019-11" db="EMBL/GenBank/DDBJ databases">
        <authorList>
            <person name="Jiao W.-B."/>
            <person name="Schneeberger K."/>
        </authorList>
    </citation>
    <scope>NUCLEOTIDE SEQUENCE [LARGE SCALE GENOMIC DNA]</scope>
    <source>
        <strain evidence="11">cv. An-1</strain>
    </source>
</reference>
<evidence type="ECO:0000256" key="2">
    <source>
        <dbReference type="ARBA" id="ARBA00022692"/>
    </source>
</evidence>
<organism evidence="10 11">
    <name type="scientific">Arabidopsis thaliana</name>
    <name type="common">Mouse-ear cress</name>
    <dbReference type="NCBI Taxonomy" id="3702"/>
    <lineage>
        <taxon>Eukaryota</taxon>
        <taxon>Viridiplantae</taxon>
        <taxon>Streptophyta</taxon>
        <taxon>Embryophyta</taxon>
        <taxon>Tracheophyta</taxon>
        <taxon>Spermatophyta</taxon>
        <taxon>Magnoliopsida</taxon>
        <taxon>eudicotyledons</taxon>
        <taxon>Gunneridae</taxon>
        <taxon>Pentapetalae</taxon>
        <taxon>rosids</taxon>
        <taxon>malvids</taxon>
        <taxon>Brassicales</taxon>
        <taxon>Brassicaceae</taxon>
        <taxon>Camelineae</taxon>
        <taxon>Arabidopsis</taxon>
    </lineage>
</organism>
<keyword evidence="4 8" id="KW-1133">Transmembrane helix</keyword>
<dbReference type="AlphaFoldDB" id="A0A654FLN9"/>
<dbReference type="Proteomes" id="UP000426265">
    <property type="component" value="Unassembled WGS sequence"/>
</dbReference>
<accession>A0A654FLN9</accession>
<gene>
    <name evidence="10" type="ORF">AN1_LOCUS17153</name>
</gene>
<evidence type="ECO:0000256" key="3">
    <source>
        <dbReference type="ARBA" id="ARBA00022737"/>
    </source>
</evidence>
<dbReference type="ExpressionAtlas" id="A0A654FLN9">
    <property type="expression patterns" value="baseline and differential"/>
</dbReference>
<keyword evidence="5 7" id="KW-0040">ANK repeat</keyword>
<dbReference type="Pfam" id="PF13962">
    <property type="entry name" value="PGG"/>
    <property type="match status" value="1"/>
</dbReference>
<dbReference type="PANTHER" id="PTHR24186">
    <property type="entry name" value="PROTEIN PHOSPHATASE 1 REGULATORY SUBUNIT"/>
    <property type="match status" value="1"/>
</dbReference>
<keyword evidence="2 8" id="KW-0812">Transmembrane</keyword>
<dbReference type="EMBL" id="CACRSJ010000109">
    <property type="protein sequence ID" value="VYS61724.1"/>
    <property type="molecule type" value="Genomic_DNA"/>
</dbReference>
<evidence type="ECO:0000256" key="1">
    <source>
        <dbReference type="ARBA" id="ARBA00004141"/>
    </source>
</evidence>
<evidence type="ECO:0000313" key="11">
    <source>
        <dbReference type="Proteomes" id="UP000426265"/>
    </source>
</evidence>
<evidence type="ECO:0000259" key="9">
    <source>
        <dbReference type="Pfam" id="PF13962"/>
    </source>
</evidence>
<dbReference type="PANTHER" id="PTHR24186:SF46">
    <property type="entry name" value="PROTEIN ACCELERATED CELL DEATH 6-LIKE"/>
    <property type="match status" value="1"/>
</dbReference>
<feature type="transmembrane region" description="Helical" evidence="8">
    <location>
        <begin position="702"/>
        <end position="720"/>
    </location>
</feature>
<keyword evidence="6 8" id="KW-0472">Membrane</keyword>
<evidence type="ECO:0000256" key="6">
    <source>
        <dbReference type="ARBA" id="ARBA00023136"/>
    </source>
</evidence>
<dbReference type="SMART" id="SM00248">
    <property type="entry name" value="ANK"/>
    <property type="match status" value="9"/>
</dbReference>
<comment type="subcellular location">
    <subcellularLocation>
        <location evidence="1">Membrane</location>
        <topology evidence="1">Multi-pass membrane protein</topology>
    </subcellularLocation>
</comment>
<dbReference type="PROSITE" id="PS50088">
    <property type="entry name" value="ANK_REPEAT"/>
    <property type="match status" value="2"/>
</dbReference>
<protein>
    <recommendedName>
        <fullName evidence="9">PGG domain-containing protein</fullName>
    </recommendedName>
</protein>
<proteinExistence type="predicted"/>
<feature type="repeat" description="ANK" evidence="7">
    <location>
        <begin position="387"/>
        <end position="410"/>
    </location>
</feature>
<feature type="transmembrane region" description="Helical" evidence="8">
    <location>
        <begin position="674"/>
        <end position="696"/>
    </location>
</feature>
<dbReference type="PROSITE" id="PS50297">
    <property type="entry name" value="ANK_REP_REGION"/>
    <property type="match status" value="2"/>
</dbReference>
<dbReference type="InterPro" id="IPR026961">
    <property type="entry name" value="PGG_dom"/>
</dbReference>
<feature type="domain" description="PGG" evidence="9">
    <location>
        <begin position="554"/>
        <end position="662"/>
    </location>
</feature>
<dbReference type="GO" id="GO:0016020">
    <property type="term" value="C:membrane"/>
    <property type="evidence" value="ECO:0007669"/>
    <property type="project" value="UniProtKB-SubCell"/>
</dbReference>
<dbReference type="InterPro" id="IPR002110">
    <property type="entry name" value="Ankyrin_rpt"/>
</dbReference>
<dbReference type="InterPro" id="IPR036770">
    <property type="entry name" value="Ankyrin_rpt-contain_sf"/>
</dbReference>
<evidence type="ECO:0000256" key="8">
    <source>
        <dbReference type="SAM" id="Phobius"/>
    </source>
</evidence>
<dbReference type="Pfam" id="PF12796">
    <property type="entry name" value="Ank_2"/>
    <property type="match status" value="3"/>
</dbReference>
<feature type="transmembrane region" description="Helical" evidence="8">
    <location>
        <begin position="602"/>
        <end position="628"/>
    </location>
</feature>